<comment type="caution">
    <text evidence="2">The sequence shown here is derived from an EMBL/GenBank/DDBJ whole genome shotgun (WGS) entry which is preliminary data.</text>
</comment>
<reference evidence="2" key="2">
    <citation type="journal article" date="2023" name="Syst. Appl. Microbiol.">
        <title>Govania unica gen. nov., sp. nov., a rare biosphere bacterium that represents a novel family in the class Alphaproteobacteria.</title>
        <authorList>
            <person name="Vandamme P."/>
            <person name="Peeters C."/>
            <person name="Hettiarachchi A."/>
            <person name="Cnockaert M."/>
            <person name="Carlier A."/>
        </authorList>
    </citation>
    <scope>NUCLEOTIDE SEQUENCE</scope>
    <source>
        <strain evidence="2">LMG 31809</strain>
    </source>
</reference>
<name>A0A9X3TZ31_9PROT</name>
<dbReference type="AlphaFoldDB" id="A0A9X3TZ31"/>
<dbReference type="Pfam" id="PF20101">
    <property type="entry name" value="DUF6491"/>
    <property type="match status" value="1"/>
</dbReference>
<feature type="signal peptide" evidence="1">
    <location>
        <begin position="1"/>
        <end position="26"/>
    </location>
</feature>
<protein>
    <submittedName>
        <fullName evidence="2">DUF6491 family protein</fullName>
    </submittedName>
</protein>
<dbReference type="InterPro" id="IPR045500">
    <property type="entry name" value="DUF6491"/>
</dbReference>
<organism evidence="2 3">
    <name type="scientific">Govanella unica</name>
    <dbReference type="NCBI Taxonomy" id="2975056"/>
    <lineage>
        <taxon>Bacteria</taxon>
        <taxon>Pseudomonadati</taxon>
        <taxon>Pseudomonadota</taxon>
        <taxon>Alphaproteobacteria</taxon>
        <taxon>Emcibacterales</taxon>
        <taxon>Govanellaceae</taxon>
        <taxon>Govanella</taxon>
    </lineage>
</organism>
<evidence type="ECO:0000313" key="3">
    <source>
        <dbReference type="Proteomes" id="UP001141619"/>
    </source>
</evidence>
<keyword evidence="1" id="KW-0732">Signal</keyword>
<keyword evidence="3" id="KW-1185">Reference proteome</keyword>
<accession>A0A9X3TZ31</accession>
<evidence type="ECO:0000256" key="1">
    <source>
        <dbReference type="SAM" id="SignalP"/>
    </source>
</evidence>
<reference evidence="2" key="1">
    <citation type="submission" date="2022-08" db="EMBL/GenBank/DDBJ databases">
        <authorList>
            <person name="Vandamme P."/>
            <person name="Hettiarachchi A."/>
            <person name="Peeters C."/>
            <person name="Cnockaert M."/>
            <person name="Carlier A."/>
        </authorList>
    </citation>
    <scope>NUCLEOTIDE SEQUENCE</scope>
    <source>
        <strain evidence="2">LMG 31809</strain>
    </source>
</reference>
<evidence type="ECO:0000313" key="2">
    <source>
        <dbReference type="EMBL" id="MDA5194273.1"/>
    </source>
</evidence>
<feature type="chain" id="PRO_5040798345" evidence="1">
    <location>
        <begin position="27"/>
        <end position="138"/>
    </location>
</feature>
<proteinExistence type="predicted"/>
<dbReference type="Proteomes" id="UP001141619">
    <property type="component" value="Unassembled WGS sequence"/>
</dbReference>
<sequence length="138" mass="14822">MKRPNLFVASLAFSLAVGTFSAAAFAAPPKTAPDAADPTVGAPGPDCLELQMIDHTQILDDYTILFHMKGKTTYISKLPYRCNGLKFEDGFAYTTSINKICGNVDVIKVLRRGSSCALGPFRQYIAPAKGMKDGAAKM</sequence>
<gene>
    <name evidence="2" type="ORF">NYP16_09950</name>
</gene>
<dbReference type="EMBL" id="JANWOI010000003">
    <property type="protein sequence ID" value="MDA5194273.1"/>
    <property type="molecule type" value="Genomic_DNA"/>
</dbReference>
<dbReference type="RefSeq" id="WP_274943976.1">
    <property type="nucleotide sequence ID" value="NZ_JANWOI010000003.1"/>
</dbReference>